<keyword evidence="6 7" id="KW-0342">GTP-binding</keyword>
<dbReference type="AlphaFoldDB" id="A0A0L0T548"/>
<comment type="function">
    <text evidence="7">Involved in maintaining the homeostasis of cellular nucleotides by catalyzing the interconversion of nucleoside phosphates. Has GTP:AMP phosphotransferase and ITP:AMP phosphotransferase activities.</text>
</comment>
<dbReference type="PRINTS" id="PR00094">
    <property type="entry name" value="ADENYLTKNASE"/>
</dbReference>
<feature type="binding site" evidence="7">
    <location>
        <position position="166"/>
    </location>
    <ligand>
        <name>AMP</name>
        <dbReference type="ChEBI" id="CHEBI:456215"/>
    </ligand>
</feature>
<comment type="subcellular location">
    <subcellularLocation>
        <location evidence="1 7">Mitochondrion matrix</location>
    </subcellularLocation>
</comment>
<dbReference type="InterPro" id="IPR033690">
    <property type="entry name" value="Adenylat_kinase_CS"/>
</dbReference>
<dbReference type="GO" id="GO:0046041">
    <property type="term" value="P:ITP metabolic process"/>
    <property type="evidence" value="ECO:0007669"/>
    <property type="project" value="UniProtKB-UniRule"/>
</dbReference>
<feature type="region of interest" description="LID" evidence="7">
    <location>
        <begin position="132"/>
        <end position="169"/>
    </location>
</feature>
<keyword evidence="4 7" id="KW-0418">Kinase</keyword>
<accession>A0A0L0T548</accession>
<dbReference type="InterPro" id="IPR027417">
    <property type="entry name" value="P-loop_NTPase"/>
</dbReference>
<dbReference type="PANTHER" id="PTHR23359">
    <property type="entry name" value="NUCLEOTIDE KINASE"/>
    <property type="match status" value="1"/>
</dbReference>
<organism evidence="9 10">
    <name type="scientific">Allomyces macrogynus (strain ATCC 38327)</name>
    <name type="common">Allomyces javanicus var. macrogynus</name>
    <dbReference type="NCBI Taxonomy" id="578462"/>
    <lineage>
        <taxon>Eukaryota</taxon>
        <taxon>Fungi</taxon>
        <taxon>Fungi incertae sedis</taxon>
        <taxon>Blastocladiomycota</taxon>
        <taxon>Blastocladiomycetes</taxon>
        <taxon>Blastocladiales</taxon>
        <taxon>Blastocladiaceae</taxon>
        <taxon>Allomyces</taxon>
    </lineage>
</organism>
<dbReference type="HAMAP" id="MF_00235">
    <property type="entry name" value="Adenylate_kinase_Adk"/>
    <property type="match status" value="1"/>
</dbReference>
<dbReference type="VEuPathDB" id="FungiDB:AMAG_14775"/>
<keyword evidence="2 7" id="KW-0808">Transferase</keyword>
<feature type="binding site" evidence="7">
    <location>
        <position position="206"/>
    </location>
    <ligand>
        <name>GTP</name>
        <dbReference type="ChEBI" id="CHEBI:37565"/>
    </ligand>
</feature>
<keyword evidence="5 7" id="KW-0496">Mitochondrion</keyword>
<protein>
    <recommendedName>
        <fullName evidence="7">GTP:AMP phosphotransferase, mitochondrial</fullName>
        <ecNumber evidence="7">2.7.4.10</ecNumber>
    </recommendedName>
    <alternativeName>
        <fullName evidence="7">Adenylate kinase 3</fullName>
        <shortName evidence="7">AK 3</shortName>
    </alternativeName>
</protein>
<evidence type="ECO:0000256" key="1">
    <source>
        <dbReference type="ARBA" id="ARBA00004305"/>
    </source>
</evidence>
<feature type="binding site" evidence="7">
    <location>
        <begin position="142"/>
        <end position="143"/>
    </location>
    <ligand>
        <name>GTP</name>
        <dbReference type="ChEBI" id="CHEBI:37565"/>
    </ligand>
</feature>
<evidence type="ECO:0000256" key="2">
    <source>
        <dbReference type="ARBA" id="ARBA00022679"/>
    </source>
</evidence>
<dbReference type="InterPro" id="IPR006259">
    <property type="entry name" value="Adenyl_kin_sub"/>
</dbReference>
<dbReference type="GO" id="GO:0046033">
    <property type="term" value="P:AMP metabolic process"/>
    <property type="evidence" value="ECO:0007669"/>
    <property type="project" value="UniProtKB-UniRule"/>
</dbReference>
<comment type="subunit">
    <text evidence="7">Monomer.</text>
</comment>
<feature type="domain" description="Adenylate kinase active site lid" evidence="8">
    <location>
        <begin position="133"/>
        <end position="168"/>
    </location>
</feature>
<evidence type="ECO:0000313" key="10">
    <source>
        <dbReference type="Proteomes" id="UP000054350"/>
    </source>
</evidence>
<feature type="binding site" evidence="7">
    <location>
        <position position="177"/>
    </location>
    <ligand>
        <name>AMP</name>
        <dbReference type="ChEBI" id="CHEBI:456215"/>
    </ligand>
</feature>
<dbReference type="EMBL" id="GG745363">
    <property type="protein sequence ID" value="KNE69928.1"/>
    <property type="molecule type" value="Genomic_DNA"/>
</dbReference>
<dbReference type="InterPro" id="IPR028586">
    <property type="entry name" value="AK3/Ak4_mitochondrial"/>
</dbReference>
<comment type="similarity">
    <text evidence="7">Belongs to the adenylate kinase family. AK3 subfamily.</text>
</comment>
<keyword evidence="3 7" id="KW-0547">Nucleotide-binding</keyword>
<dbReference type="CDD" id="cd01428">
    <property type="entry name" value="ADK"/>
    <property type="match status" value="1"/>
</dbReference>
<comment type="caution">
    <text evidence="7">Lacks conserved residue(s) required for the propagation of feature annotation.</text>
</comment>
<comment type="domain">
    <text evidence="7">Consists of three domains, a large central CORE domain and two small peripheral domains, NMPbind and LID, which undergo movements during catalysis. The LID domain closes over the site of phosphoryl transfer upon GTP binding. Assembling and dissambling the active center during each catalytic cycle provides an effective means to prevent GTP hydrolysis.</text>
</comment>
<dbReference type="GO" id="GO:0046899">
    <property type="term" value="F:nucleoside triphosphate adenylate kinase activity"/>
    <property type="evidence" value="ECO:0007669"/>
    <property type="project" value="UniProtKB-UniRule"/>
</dbReference>
<feature type="binding site" evidence="7">
    <location>
        <position position="43"/>
    </location>
    <ligand>
        <name>AMP</name>
        <dbReference type="ChEBI" id="CHEBI:456215"/>
    </ligand>
</feature>
<evidence type="ECO:0000256" key="6">
    <source>
        <dbReference type="ARBA" id="ARBA00023134"/>
    </source>
</evidence>
<dbReference type="GO" id="GO:0004017">
    <property type="term" value="F:AMP kinase activity"/>
    <property type="evidence" value="ECO:0007669"/>
    <property type="project" value="InterPro"/>
</dbReference>
<dbReference type="NCBIfam" id="TIGR01351">
    <property type="entry name" value="adk"/>
    <property type="match status" value="1"/>
</dbReference>
<dbReference type="Pfam" id="PF05191">
    <property type="entry name" value="ADK_lid"/>
    <property type="match status" value="1"/>
</dbReference>
<reference evidence="9 10" key="1">
    <citation type="submission" date="2009-11" db="EMBL/GenBank/DDBJ databases">
        <title>Annotation of Allomyces macrogynus ATCC 38327.</title>
        <authorList>
            <consortium name="The Broad Institute Genome Sequencing Platform"/>
            <person name="Russ C."/>
            <person name="Cuomo C."/>
            <person name="Burger G."/>
            <person name="Gray M.W."/>
            <person name="Holland P.W.H."/>
            <person name="King N."/>
            <person name="Lang F.B.F."/>
            <person name="Roger A.J."/>
            <person name="Ruiz-Trillo I."/>
            <person name="Young S.K."/>
            <person name="Zeng Q."/>
            <person name="Gargeya S."/>
            <person name="Fitzgerald M."/>
            <person name="Haas B."/>
            <person name="Abouelleil A."/>
            <person name="Alvarado L."/>
            <person name="Arachchi H.M."/>
            <person name="Berlin A."/>
            <person name="Chapman S.B."/>
            <person name="Gearin G."/>
            <person name="Goldberg J."/>
            <person name="Griggs A."/>
            <person name="Gujja S."/>
            <person name="Hansen M."/>
            <person name="Heiman D."/>
            <person name="Howarth C."/>
            <person name="Larimer J."/>
            <person name="Lui A."/>
            <person name="MacDonald P.J.P."/>
            <person name="McCowen C."/>
            <person name="Montmayeur A."/>
            <person name="Murphy C."/>
            <person name="Neiman D."/>
            <person name="Pearson M."/>
            <person name="Priest M."/>
            <person name="Roberts A."/>
            <person name="Saif S."/>
            <person name="Shea T."/>
            <person name="Sisk P."/>
            <person name="Stolte C."/>
            <person name="Sykes S."/>
            <person name="Wortman J."/>
            <person name="Nusbaum C."/>
            <person name="Birren B."/>
        </authorList>
    </citation>
    <scope>NUCLEOTIDE SEQUENCE [LARGE SCALE GENOMIC DNA]</scope>
    <source>
        <strain evidence="9 10">ATCC 38327</strain>
    </source>
</reference>
<keyword evidence="10" id="KW-1185">Reference proteome</keyword>
<dbReference type="PROSITE" id="PS00113">
    <property type="entry name" value="ADENYLATE_KINASE"/>
    <property type="match status" value="1"/>
</dbReference>
<dbReference type="FunFam" id="3.40.50.300:FF:000106">
    <property type="entry name" value="Adenylate kinase mitochondrial"/>
    <property type="match status" value="1"/>
</dbReference>
<dbReference type="InterPro" id="IPR007862">
    <property type="entry name" value="Adenylate_kinase_lid-dom"/>
</dbReference>
<dbReference type="Pfam" id="PF00406">
    <property type="entry name" value="ADK"/>
    <property type="match status" value="1"/>
</dbReference>
<feature type="binding site" evidence="7">
    <location>
        <begin position="69"/>
        <end position="71"/>
    </location>
    <ligand>
        <name>AMP</name>
        <dbReference type="ChEBI" id="CHEBI:456215"/>
    </ligand>
</feature>
<evidence type="ECO:0000259" key="8">
    <source>
        <dbReference type="Pfam" id="PF05191"/>
    </source>
</evidence>
<evidence type="ECO:0000256" key="7">
    <source>
        <dbReference type="HAMAP-Rule" id="MF_03169"/>
    </source>
</evidence>
<dbReference type="GO" id="GO:0006172">
    <property type="term" value="P:ADP biosynthetic process"/>
    <property type="evidence" value="ECO:0007669"/>
    <property type="project" value="UniProtKB-UniRule"/>
</dbReference>
<dbReference type="EC" id="2.7.4.10" evidence="7"/>
<name>A0A0L0T548_ALLM3</name>
<dbReference type="Proteomes" id="UP000054350">
    <property type="component" value="Unassembled WGS sequence"/>
</dbReference>
<reference evidence="10" key="2">
    <citation type="submission" date="2009-11" db="EMBL/GenBank/DDBJ databases">
        <title>The Genome Sequence of Allomyces macrogynus strain ATCC 38327.</title>
        <authorList>
            <consortium name="The Broad Institute Genome Sequencing Platform"/>
            <person name="Russ C."/>
            <person name="Cuomo C."/>
            <person name="Shea T."/>
            <person name="Young S.K."/>
            <person name="Zeng Q."/>
            <person name="Koehrsen M."/>
            <person name="Haas B."/>
            <person name="Borodovsky M."/>
            <person name="Guigo R."/>
            <person name="Alvarado L."/>
            <person name="Berlin A."/>
            <person name="Borenstein D."/>
            <person name="Chen Z."/>
            <person name="Engels R."/>
            <person name="Freedman E."/>
            <person name="Gellesch M."/>
            <person name="Goldberg J."/>
            <person name="Griggs A."/>
            <person name="Gujja S."/>
            <person name="Heiman D."/>
            <person name="Hepburn T."/>
            <person name="Howarth C."/>
            <person name="Jen D."/>
            <person name="Larson L."/>
            <person name="Lewis B."/>
            <person name="Mehta T."/>
            <person name="Park D."/>
            <person name="Pearson M."/>
            <person name="Roberts A."/>
            <person name="Saif S."/>
            <person name="Shenoy N."/>
            <person name="Sisk P."/>
            <person name="Stolte C."/>
            <person name="Sykes S."/>
            <person name="Walk T."/>
            <person name="White J."/>
            <person name="Yandava C."/>
            <person name="Burger G."/>
            <person name="Gray M.W."/>
            <person name="Holland P.W.H."/>
            <person name="King N."/>
            <person name="Lang F.B.F."/>
            <person name="Roger A.J."/>
            <person name="Ruiz-Trillo I."/>
            <person name="Lander E."/>
            <person name="Nusbaum C."/>
        </authorList>
    </citation>
    <scope>NUCLEOTIDE SEQUENCE [LARGE SCALE GENOMIC DNA]</scope>
    <source>
        <strain evidence="10">ATCC 38327</strain>
    </source>
</reference>
<dbReference type="STRING" id="578462.A0A0L0T548"/>
<feature type="binding site" evidence="7">
    <location>
        <begin position="21"/>
        <end position="26"/>
    </location>
    <ligand>
        <name>GTP</name>
        <dbReference type="ChEBI" id="CHEBI:37565"/>
    </ligand>
</feature>
<dbReference type="SUPFAM" id="SSF52540">
    <property type="entry name" value="P-loop containing nucleoside triphosphate hydrolases"/>
    <property type="match status" value="1"/>
</dbReference>
<feature type="binding site" evidence="7">
    <location>
        <position position="48"/>
    </location>
    <ligand>
        <name>AMP</name>
        <dbReference type="ChEBI" id="CHEBI:456215"/>
    </ligand>
</feature>
<dbReference type="eggNOG" id="KOG3078">
    <property type="taxonomic scope" value="Eukaryota"/>
</dbReference>
<sequence length="224" mass="24309">MPVASSTARSALRLILVGAPGAGKGTQCKYLQRDFPSLVQLSTGNLLRDHMRLGTPLGQKAAALVQAGSLVPDTLVNDLVASELKARTASPLLLDGYPRTLAQAESLSNHTKITAVVNLDVPPSVIMDRILNRWVHPASGRVYNASYNPPKVPGKDDLTGEPLEQRADDTEEALTRRLKVYADATAPLLEFYNRQGLLHSFKGNTSDEIYPHLRTLVAGLLKEH</sequence>
<dbReference type="OMA" id="IKVENTM"/>
<dbReference type="GO" id="GO:0005759">
    <property type="term" value="C:mitochondrial matrix"/>
    <property type="evidence" value="ECO:0007669"/>
    <property type="project" value="UniProtKB-SubCell"/>
</dbReference>
<dbReference type="GO" id="GO:0046039">
    <property type="term" value="P:GTP metabolic process"/>
    <property type="evidence" value="ECO:0007669"/>
    <property type="project" value="UniProtKB-UniRule"/>
</dbReference>
<feature type="binding site" evidence="7">
    <location>
        <position position="133"/>
    </location>
    <ligand>
        <name>GTP</name>
        <dbReference type="ChEBI" id="CHEBI:37565"/>
    </ligand>
</feature>
<feature type="region of interest" description="NMPbind" evidence="7">
    <location>
        <begin position="42"/>
        <end position="71"/>
    </location>
</feature>
<evidence type="ECO:0000256" key="4">
    <source>
        <dbReference type="ARBA" id="ARBA00022777"/>
    </source>
</evidence>
<evidence type="ECO:0000256" key="3">
    <source>
        <dbReference type="ARBA" id="ARBA00022741"/>
    </source>
</evidence>
<gene>
    <name evidence="7" type="primary">ADK2</name>
    <name evidence="9" type="ORF">AMAG_14775</name>
</gene>
<dbReference type="InterPro" id="IPR000850">
    <property type="entry name" value="Adenylat/UMP-CMP_kin"/>
</dbReference>
<proteinExistence type="inferred from homology"/>
<dbReference type="OrthoDB" id="439792at2759"/>
<feature type="binding site" evidence="7">
    <location>
        <position position="103"/>
    </location>
    <ligand>
        <name>AMP</name>
        <dbReference type="ChEBI" id="CHEBI:456215"/>
    </ligand>
</feature>
<comment type="catalytic activity">
    <reaction evidence="7">
        <text>a ribonucleoside 5'-triphosphate + AMP = a ribonucleoside 5'-diphosphate + ADP</text>
        <dbReference type="Rhea" id="RHEA:13749"/>
        <dbReference type="ChEBI" id="CHEBI:57930"/>
        <dbReference type="ChEBI" id="CHEBI:61557"/>
        <dbReference type="ChEBI" id="CHEBI:456215"/>
        <dbReference type="ChEBI" id="CHEBI:456216"/>
        <dbReference type="EC" id="2.7.4.10"/>
    </reaction>
</comment>
<dbReference type="GO" id="GO:0005525">
    <property type="term" value="F:GTP binding"/>
    <property type="evidence" value="ECO:0007669"/>
    <property type="project" value="UniProtKB-KW"/>
</dbReference>
<evidence type="ECO:0000256" key="5">
    <source>
        <dbReference type="ARBA" id="ARBA00023128"/>
    </source>
</evidence>
<dbReference type="HAMAP" id="MF_03169">
    <property type="entry name" value="Adenylate_kinase_AK3"/>
    <property type="match status" value="1"/>
</dbReference>
<dbReference type="GO" id="GO:0005524">
    <property type="term" value="F:ATP binding"/>
    <property type="evidence" value="ECO:0007669"/>
    <property type="project" value="InterPro"/>
</dbReference>
<evidence type="ECO:0000313" key="9">
    <source>
        <dbReference type="EMBL" id="KNE69928.1"/>
    </source>
</evidence>
<dbReference type="Gene3D" id="3.40.50.300">
    <property type="entry name" value="P-loop containing nucleotide triphosphate hydrolases"/>
    <property type="match status" value="1"/>
</dbReference>